<proteinExistence type="predicted"/>
<organism evidence="2 3">
    <name type="scientific">Pectinatus cerevisiiphilus</name>
    <dbReference type="NCBI Taxonomy" id="86956"/>
    <lineage>
        <taxon>Bacteria</taxon>
        <taxon>Bacillati</taxon>
        <taxon>Bacillota</taxon>
        <taxon>Negativicutes</taxon>
        <taxon>Selenomonadales</taxon>
        <taxon>Selenomonadaceae</taxon>
        <taxon>Pectinatus</taxon>
    </lineage>
</organism>
<evidence type="ECO:0000313" key="2">
    <source>
        <dbReference type="EMBL" id="TCS82038.1"/>
    </source>
</evidence>
<dbReference type="RefSeq" id="WP_132547001.1">
    <property type="nucleotide sequence ID" value="NZ_SMAA01000001.1"/>
</dbReference>
<comment type="caution">
    <text evidence="2">The sequence shown here is derived from an EMBL/GenBank/DDBJ whole genome shotgun (WGS) entry which is preliminary data.</text>
</comment>
<feature type="signal peptide" evidence="1">
    <location>
        <begin position="1"/>
        <end position="23"/>
    </location>
</feature>
<keyword evidence="3" id="KW-1185">Reference proteome</keyword>
<evidence type="ECO:0000256" key="1">
    <source>
        <dbReference type="SAM" id="SignalP"/>
    </source>
</evidence>
<dbReference type="Proteomes" id="UP000295188">
    <property type="component" value="Unassembled WGS sequence"/>
</dbReference>
<accession>A0A4R3KFI1</accession>
<sequence length="104" mass="11465">MKKNIFALTAILFGVAFTGVTNANPVQSPLTITNMSSSEKGIYRDVVDSNPTSYSKREVNGHVYESWVDNATAYTKVDGNLVKTYQIDNGQGKRTIINMSSNLR</sequence>
<dbReference type="EMBL" id="SMAA01000001">
    <property type="protein sequence ID" value="TCS82038.1"/>
    <property type="molecule type" value="Genomic_DNA"/>
</dbReference>
<protein>
    <submittedName>
        <fullName evidence="2">Uncharacterized protein</fullName>
    </submittedName>
</protein>
<gene>
    <name evidence="2" type="ORF">EDC37_101210</name>
</gene>
<name>A0A4R3KFI1_9FIRM</name>
<dbReference type="OrthoDB" id="1680589at2"/>
<evidence type="ECO:0000313" key="3">
    <source>
        <dbReference type="Proteomes" id="UP000295188"/>
    </source>
</evidence>
<reference evidence="2 3" key="1">
    <citation type="submission" date="2019-03" db="EMBL/GenBank/DDBJ databases">
        <title>Genomic Encyclopedia of Type Strains, Phase IV (KMG-IV): sequencing the most valuable type-strain genomes for metagenomic binning, comparative biology and taxonomic classification.</title>
        <authorList>
            <person name="Goeker M."/>
        </authorList>
    </citation>
    <scope>NUCLEOTIDE SEQUENCE [LARGE SCALE GENOMIC DNA]</scope>
    <source>
        <strain evidence="2 3">DSM 20467</strain>
    </source>
</reference>
<keyword evidence="1" id="KW-0732">Signal</keyword>
<dbReference type="AlphaFoldDB" id="A0A4R3KFI1"/>
<feature type="chain" id="PRO_5020296293" evidence="1">
    <location>
        <begin position="24"/>
        <end position="104"/>
    </location>
</feature>